<dbReference type="AlphaFoldDB" id="G7WNV3"/>
<dbReference type="Proteomes" id="UP000005877">
    <property type="component" value="Chromosome"/>
</dbReference>
<dbReference type="GO" id="GO:0006355">
    <property type="term" value="P:regulation of DNA-templated transcription"/>
    <property type="evidence" value="ECO:0007669"/>
    <property type="project" value="InterPro"/>
</dbReference>
<dbReference type="Pfam" id="PF01402">
    <property type="entry name" value="RHH_1"/>
    <property type="match status" value="1"/>
</dbReference>
<evidence type="ECO:0000313" key="4">
    <source>
        <dbReference type="Proteomes" id="UP000005877"/>
    </source>
</evidence>
<name>G7WNV3_METH6</name>
<dbReference type="HOGENOM" id="CLU_104048_0_0_2"/>
<dbReference type="STRING" id="1110509.Mhar_1349"/>
<dbReference type="PATRIC" id="fig|1110509.7.peg.1498"/>
<protein>
    <submittedName>
        <fullName evidence="3">Transcriptional regulator, CopG family</fullName>
    </submittedName>
</protein>
<evidence type="ECO:0000313" key="3">
    <source>
        <dbReference type="EMBL" id="AET64713.1"/>
    </source>
</evidence>
<reference evidence="3 4" key="1">
    <citation type="journal article" date="2012" name="PLoS ONE">
        <title>The genome characteristics and predicted function of methyl-group oxidation pathway in the obligate aceticlastic methanogens, Methanosaeta spp.</title>
        <authorList>
            <person name="Zhu J."/>
            <person name="Zheng H."/>
            <person name="Ai G."/>
            <person name="Zhang G."/>
            <person name="Liu D."/>
            <person name="Liu X."/>
            <person name="Dong X."/>
        </authorList>
    </citation>
    <scope>NUCLEOTIDE SEQUENCE [LARGE SCALE GENOMIC DNA]</scope>
    <source>
        <strain evidence="3 4">6Ac</strain>
    </source>
</reference>
<dbReference type="EMBL" id="CP003117">
    <property type="protein sequence ID" value="AET64713.1"/>
    <property type="molecule type" value="Genomic_DNA"/>
</dbReference>
<gene>
    <name evidence="3" type="ordered locus">Mhar_1349</name>
</gene>
<feature type="region of interest" description="Disordered" evidence="1">
    <location>
        <begin position="1"/>
        <end position="45"/>
    </location>
</feature>
<accession>G7WNV3</accession>
<feature type="compositionally biased region" description="Basic and acidic residues" evidence="1">
    <location>
        <begin position="25"/>
        <end position="45"/>
    </location>
</feature>
<dbReference type="InterPro" id="IPR002145">
    <property type="entry name" value="CopG"/>
</dbReference>
<dbReference type="CDD" id="cd22235">
    <property type="entry name" value="RHH_CopG_archaea"/>
    <property type="match status" value="1"/>
</dbReference>
<organism evidence="3 4">
    <name type="scientific">Methanothrix harundinacea (strain 6Ac)</name>
    <name type="common">Methanosaeta harundinacea</name>
    <dbReference type="NCBI Taxonomy" id="1110509"/>
    <lineage>
        <taxon>Archaea</taxon>
        <taxon>Methanobacteriati</taxon>
        <taxon>Methanobacteriota</taxon>
        <taxon>Stenosarchaea group</taxon>
        <taxon>Methanomicrobia</taxon>
        <taxon>Methanotrichales</taxon>
        <taxon>Methanotrichaceae</taxon>
        <taxon>Methanothrix</taxon>
    </lineage>
</organism>
<keyword evidence="4" id="KW-1185">Reference proteome</keyword>
<feature type="domain" description="Ribbon-helix-helix protein CopG" evidence="2">
    <location>
        <begin position="57"/>
        <end position="93"/>
    </location>
</feature>
<evidence type="ECO:0000259" key="2">
    <source>
        <dbReference type="Pfam" id="PF01402"/>
    </source>
</evidence>
<dbReference type="KEGG" id="mhi:Mhar_1349"/>
<sequence length="232" mass="27277">MGARSRLTPLQPRPSPEIPPCSPEGRFRDIAPSEEPDRKKGKYMRGERRLDMAKAPERVTIALDDETAKLFREMREDLGISQSELMREALKFYSKHKPLFSSVDEEKIYAYSDLLSVGEHIILDIDHWILFLSFIETHPERERFWEMHQQVSEAHAEEFKKKNHKAEAVLRRLELCNLFKLSRTSETDFTLLLGYDIPKKFIKTELLDIFSKMGIRVEVKEDFSKLRLRVLP</sequence>
<evidence type="ECO:0000256" key="1">
    <source>
        <dbReference type="SAM" id="MobiDB-lite"/>
    </source>
</evidence>
<proteinExistence type="predicted"/>
<feature type="compositionally biased region" description="Pro residues" evidence="1">
    <location>
        <begin position="11"/>
        <end position="22"/>
    </location>
</feature>